<dbReference type="VEuPathDB" id="FungiDB:ASPTUDRAFT_552418"/>
<protein>
    <submittedName>
        <fullName evidence="1">Uncharacterized protein</fullName>
    </submittedName>
</protein>
<keyword evidence="2" id="KW-1185">Reference proteome</keyword>
<sequence length="108" mass="11982">MTPCVFSLPTSIFPPASPTSSLALISRYSSLVTHHEPLLPNPTHIGRHPLFSGNPGWQSDQGSFNNGLLSFRTKSSMCHRMEPGAPTVTHMWIRSTTMCTCLQWRNLS</sequence>
<dbReference type="AlphaFoldDB" id="A0A1L9N704"/>
<gene>
    <name evidence="1" type="ORF">ASPTUDRAFT_552418</name>
</gene>
<evidence type="ECO:0000313" key="2">
    <source>
        <dbReference type="Proteomes" id="UP000184304"/>
    </source>
</evidence>
<evidence type="ECO:0000313" key="1">
    <source>
        <dbReference type="EMBL" id="OJI85011.1"/>
    </source>
</evidence>
<reference evidence="2" key="1">
    <citation type="journal article" date="2017" name="Genome Biol.">
        <title>Comparative genomics reveals high biological diversity and specific adaptations in the industrially and medically important fungal genus Aspergillus.</title>
        <authorList>
            <person name="de Vries R.P."/>
            <person name="Riley R."/>
            <person name="Wiebenga A."/>
            <person name="Aguilar-Osorio G."/>
            <person name="Amillis S."/>
            <person name="Uchima C.A."/>
            <person name="Anderluh G."/>
            <person name="Asadollahi M."/>
            <person name="Askin M."/>
            <person name="Barry K."/>
            <person name="Battaglia E."/>
            <person name="Bayram O."/>
            <person name="Benocci T."/>
            <person name="Braus-Stromeyer S.A."/>
            <person name="Caldana C."/>
            <person name="Canovas D."/>
            <person name="Cerqueira G.C."/>
            <person name="Chen F."/>
            <person name="Chen W."/>
            <person name="Choi C."/>
            <person name="Clum A."/>
            <person name="Dos Santos R.A."/>
            <person name="Damasio A.R."/>
            <person name="Diallinas G."/>
            <person name="Emri T."/>
            <person name="Fekete E."/>
            <person name="Flipphi M."/>
            <person name="Freyberg S."/>
            <person name="Gallo A."/>
            <person name="Gournas C."/>
            <person name="Habgood R."/>
            <person name="Hainaut M."/>
            <person name="Harispe M.L."/>
            <person name="Henrissat B."/>
            <person name="Hilden K.S."/>
            <person name="Hope R."/>
            <person name="Hossain A."/>
            <person name="Karabika E."/>
            <person name="Karaffa L."/>
            <person name="Karanyi Z."/>
            <person name="Krasevec N."/>
            <person name="Kuo A."/>
            <person name="Kusch H."/>
            <person name="LaButti K."/>
            <person name="Lagendijk E.L."/>
            <person name="Lapidus A."/>
            <person name="Levasseur A."/>
            <person name="Lindquist E."/>
            <person name="Lipzen A."/>
            <person name="Logrieco A.F."/>
            <person name="MacCabe A."/>
            <person name="Maekelae M.R."/>
            <person name="Malavazi I."/>
            <person name="Melin P."/>
            <person name="Meyer V."/>
            <person name="Mielnichuk N."/>
            <person name="Miskei M."/>
            <person name="Molnar A.P."/>
            <person name="Mule G."/>
            <person name="Ngan C.Y."/>
            <person name="Orejas M."/>
            <person name="Orosz E."/>
            <person name="Ouedraogo J.P."/>
            <person name="Overkamp K.M."/>
            <person name="Park H.-S."/>
            <person name="Perrone G."/>
            <person name="Piumi F."/>
            <person name="Punt P.J."/>
            <person name="Ram A.F."/>
            <person name="Ramon A."/>
            <person name="Rauscher S."/>
            <person name="Record E."/>
            <person name="Riano-Pachon D.M."/>
            <person name="Robert V."/>
            <person name="Roehrig J."/>
            <person name="Ruller R."/>
            <person name="Salamov A."/>
            <person name="Salih N.S."/>
            <person name="Samson R.A."/>
            <person name="Sandor E."/>
            <person name="Sanguinetti M."/>
            <person name="Schuetze T."/>
            <person name="Sepcic K."/>
            <person name="Shelest E."/>
            <person name="Sherlock G."/>
            <person name="Sophianopoulou V."/>
            <person name="Squina F.M."/>
            <person name="Sun H."/>
            <person name="Susca A."/>
            <person name="Todd R.B."/>
            <person name="Tsang A."/>
            <person name="Unkles S.E."/>
            <person name="van de Wiele N."/>
            <person name="van Rossen-Uffink D."/>
            <person name="Oliveira J.V."/>
            <person name="Vesth T.C."/>
            <person name="Visser J."/>
            <person name="Yu J.-H."/>
            <person name="Zhou M."/>
            <person name="Andersen M.R."/>
            <person name="Archer D.B."/>
            <person name="Baker S.E."/>
            <person name="Benoit I."/>
            <person name="Brakhage A.A."/>
            <person name="Braus G.H."/>
            <person name="Fischer R."/>
            <person name="Frisvad J.C."/>
            <person name="Goldman G.H."/>
            <person name="Houbraken J."/>
            <person name="Oakley B."/>
            <person name="Pocsi I."/>
            <person name="Scazzocchio C."/>
            <person name="Seiboth B."/>
            <person name="vanKuyk P.A."/>
            <person name="Wortman J."/>
            <person name="Dyer P.S."/>
            <person name="Grigoriev I.V."/>
        </authorList>
    </citation>
    <scope>NUCLEOTIDE SEQUENCE [LARGE SCALE GENOMIC DNA]</scope>
    <source>
        <strain evidence="2">CBS 134.48</strain>
    </source>
</reference>
<organism evidence="1 2">
    <name type="scientific">Aspergillus tubingensis (strain CBS 134.48)</name>
    <dbReference type="NCBI Taxonomy" id="767770"/>
    <lineage>
        <taxon>Eukaryota</taxon>
        <taxon>Fungi</taxon>
        <taxon>Dikarya</taxon>
        <taxon>Ascomycota</taxon>
        <taxon>Pezizomycotina</taxon>
        <taxon>Eurotiomycetes</taxon>
        <taxon>Eurotiomycetidae</taxon>
        <taxon>Eurotiales</taxon>
        <taxon>Aspergillaceae</taxon>
        <taxon>Aspergillus</taxon>
        <taxon>Aspergillus subgen. Circumdati</taxon>
    </lineage>
</organism>
<proteinExistence type="predicted"/>
<dbReference type="Proteomes" id="UP000184304">
    <property type="component" value="Unassembled WGS sequence"/>
</dbReference>
<name>A0A1L9N704_ASPTC</name>
<accession>A0A1L9N704</accession>
<dbReference type="EMBL" id="KV878198">
    <property type="protein sequence ID" value="OJI85011.1"/>
    <property type="molecule type" value="Genomic_DNA"/>
</dbReference>